<dbReference type="VEuPathDB" id="PlasmoDB:PKNH_0201100"/>
<dbReference type="VEuPathDB" id="PlasmoDB:PKNOH_S09510300"/>
<protein>
    <submittedName>
        <fullName evidence="2">Uncharacterized protein</fullName>
    </submittedName>
</protein>
<sequence>MTWGVSSYNIMHSQDVPPKYYTHDEEEKKNCTIIGSKKRSPREQECCKFTLDNTYLVIVKFFVCVTLAWILWTPSNCTACIAPNEEHHLENQKHFPSAGRSLSSFGGAYDGSGDSLLSGGIPSVVKGSTCWLLSGDIDSSLDGSTYSSLCGGIDSPLNRSTYSSLSASIDSSLNRSTYSSLSAGIDSPLNRSTYSLCGGSITSLQSDATRDNPYLTVYYRIANSKKLKELVDYVSRRIMRNRICRKIMGKVKNIWKSKPIKVVRFVLPFLPLITMMMASVITLCMGLSIQAIFIAIFAPFAYPLIFISLRTDKK</sequence>
<dbReference type="OrthoDB" id="383658at2759"/>
<feature type="transmembrane region" description="Helical" evidence="1">
    <location>
        <begin position="287"/>
        <end position="309"/>
    </location>
</feature>
<keyword evidence="1" id="KW-1133">Transmembrane helix</keyword>
<name>A0A1Y3DQB6_PLAKN</name>
<evidence type="ECO:0000256" key="1">
    <source>
        <dbReference type="SAM" id="Phobius"/>
    </source>
</evidence>
<dbReference type="AlphaFoldDB" id="A0A1Y3DQB6"/>
<accession>A0A1Y3DQB6</accession>
<keyword evidence="1" id="KW-0472">Membrane</keyword>
<keyword evidence="1" id="KW-0812">Transmembrane</keyword>
<dbReference type="VEuPathDB" id="PlasmoDB:PKA1H_020006100"/>
<reference evidence="2 3" key="1">
    <citation type="submission" date="2017-05" db="EMBL/GenBank/DDBJ databases">
        <title>PacBio assembly of a Plasmodium knowlesi genome sequence with Hi-C correction and manual annotation of the SICAvar gene family.</title>
        <authorList>
            <person name="Lapp S.A."/>
            <person name="Geraldo J.A."/>
            <person name="Chien J.-T."/>
            <person name="Ay F."/>
            <person name="Pakala S.B."/>
            <person name="Batugedara G."/>
            <person name="Humphrey J.C."/>
            <person name="Debarry J.D."/>
            <person name="Le Roch K.G."/>
            <person name="Galinski M.R."/>
            <person name="Kissinger J.C."/>
        </authorList>
    </citation>
    <scope>NUCLEOTIDE SEQUENCE [LARGE SCALE GENOMIC DNA]</scope>
    <source>
        <strain evidence="3">Malayan Strain Pk1 (A+)</strain>
    </source>
</reference>
<organism evidence="2 3">
    <name type="scientific">Plasmodium knowlesi</name>
    <dbReference type="NCBI Taxonomy" id="5850"/>
    <lineage>
        <taxon>Eukaryota</taxon>
        <taxon>Sar</taxon>
        <taxon>Alveolata</taxon>
        <taxon>Apicomplexa</taxon>
        <taxon>Aconoidasida</taxon>
        <taxon>Haemosporida</taxon>
        <taxon>Plasmodiidae</taxon>
        <taxon>Plasmodium</taxon>
        <taxon>Plasmodium (Plasmodium)</taxon>
    </lineage>
</organism>
<feature type="transmembrane region" description="Helical" evidence="1">
    <location>
        <begin position="262"/>
        <end position="281"/>
    </location>
</feature>
<evidence type="ECO:0000313" key="2">
    <source>
        <dbReference type="EMBL" id="OTN66399.1"/>
    </source>
</evidence>
<dbReference type="EMBL" id="NETL01000023">
    <property type="protein sequence ID" value="OTN66399.1"/>
    <property type="molecule type" value="Genomic_DNA"/>
</dbReference>
<proteinExistence type="predicted"/>
<evidence type="ECO:0000313" key="3">
    <source>
        <dbReference type="Proteomes" id="UP000195012"/>
    </source>
</evidence>
<dbReference type="Proteomes" id="UP000195012">
    <property type="component" value="Unassembled WGS sequence"/>
</dbReference>
<comment type="caution">
    <text evidence="2">The sequence shown here is derived from an EMBL/GenBank/DDBJ whole genome shotgun (WGS) entry which is preliminary data.</text>
</comment>
<gene>
    <name evidence="2" type="ORF">PKNOH_S09510300</name>
</gene>